<sequence length="129" mass="14889">MDPAAEIETPDYSTAEFNQERQELRVAGFTEEQAIAVLQRLYHVQEQKERDIRARERQEALLAEAEAGEWAAQLQCQREDEDVQALQEESKKHKSKFAPIPDTLVPMEPVIMAAQAVLRKLKNHQFVEM</sequence>
<reference evidence="2" key="2">
    <citation type="submission" date="2015-01" db="EMBL/GenBank/DDBJ databases">
        <title>Evolutionary Origins and Diversification of the Mycorrhizal Mutualists.</title>
        <authorList>
            <consortium name="DOE Joint Genome Institute"/>
            <consortium name="Mycorrhizal Genomics Consortium"/>
            <person name="Kohler A."/>
            <person name="Kuo A."/>
            <person name="Nagy L.G."/>
            <person name="Floudas D."/>
            <person name="Copeland A."/>
            <person name="Barry K.W."/>
            <person name="Cichocki N."/>
            <person name="Veneault-Fourrey C."/>
            <person name="LaButti K."/>
            <person name="Lindquist E.A."/>
            <person name="Lipzen A."/>
            <person name="Lundell T."/>
            <person name="Morin E."/>
            <person name="Murat C."/>
            <person name="Riley R."/>
            <person name="Ohm R."/>
            <person name="Sun H."/>
            <person name="Tunlid A."/>
            <person name="Henrissat B."/>
            <person name="Grigoriev I.V."/>
            <person name="Hibbett D.S."/>
            <person name="Martin F."/>
        </authorList>
    </citation>
    <scope>NUCLEOTIDE SEQUENCE [LARGE SCALE GENOMIC DNA]</scope>
    <source>
        <strain evidence="2">Ve08.2h10</strain>
    </source>
</reference>
<dbReference type="HOGENOM" id="CLU_052398_3_1_1"/>
<evidence type="ECO:0000313" key="2">
    <source>
        <dbReference type="Proteomes" id="UP000054538"/>
    </source>
</evidence>
<keyword evidence="2" id="KW-1185">Reference proteome</keyword>
<dbReference type="AlphaFoldDB" id="A0A0D0EAQ3"/>
<accession>A0A0D0EAQ3</accession>
<gene>
    <name evidence="1" type="ORF">PAXRUDRAFT_129583</name>
</gene>
<organism evidence="1 2">
    <name type="scientific">Paxillus rubicundulus Ve08.2h10</name>
    <dbReference type="NCBI Taxonomy" id="930991"/>
    <lineage>
        <taxon>Eukaryota</taxon>
        <taxon>Fungi</taxon>
        <taxon>Dikarya</taxon>
        <taxon>Basidiomycota</taxon>
        <taxon>Agaricomycotina</taxon>
        <taxon>Agaricomycetes</taxon>
        <taxon>Agaricomycetidae</taxon>
        <taxon>Boletales</taxon>
        <taxon>Paxilineae</taxon>
        <taxon>Paxillaceae</taxon>
        <taxon>Paxillus</taxon>
    </lineage>
</organism>
<dbReference type="Proteomes" id="UP000054538">
    <property type="component" value="Unassembled WGS sequence"/>
</dbReference>
<dbReference type="InParanoid" id="A0A0D0EAQ3"/>
<name>A0A0D0EAQ3_9AGAM</name>
<reference evidence="1 2" key="1">
    <citation type="submission" date="2014-04" db="EMBL/GenBank/DDBJ databases">
        <authorList>
            <consortium name="DOE Joint Genome Institute"/>
            <person name="Kuo A."/>
            <person name="Kohler A."/>
            <person name="Jargeat P."/>
            <person name="Nagy L.G."/>
            <person name="Floudas D."/>
            <person name="Copeland A."/>
            <person name="Barry K.W."/>
            <person name="Cichocki N."/>
            <person name="Veneault-Fourrey C."/>
            <person name="LaButti K."/>
            <person name="Lindquist E.A."/>
            <person name="Lipzen A."/>
            <person name="Lundell T."/>
            <person name="Morin E."/>
            <person name="Murat C."/>
            <person name="Sun H."/>
            <person name="Tunlid A."/>
            <person name="Henrissat B."/>
            <person name="Grigoriev I.V."/>
            <person name="Hibbett D.S."/>
            <person name="Martin F."/>
            <person name="Nordberg H.P."/>
            <person name="Cantor M.N."/>
            <person name="Hua S.X."/>
        </authorList>
    </citation>
    <scope>NUCLEOTIDE SEQUENCE [LARGE SCALE GENOMIC DNA]</scope>
    <source>
        <strain evidence="1 2">Ve08.2h10</strain>
    </source>
</reference>
<proteinExistence type="predicted"/>
<protein>
    <submittedName>
        <fullName evidence="1">Uncharacterized protein</fullName>
    </submittedName>
</protein>
<dbReference type="EMBL" id="KN824831">
    <property type="protein sequence ID" value="KIL00545.1"/>
    <property type="molecule type" value="Genomic_DNA"/>
</dbReference>
<evidence type="ECO:0000313" key="1">
    <source>
        <dbReference type="EMBL" id="KIL00545.1"/>
    </source>
</evidence>